<proteinExistence type="predicted"/>
<feature type="compositionally biased region" description="Basic and acidic residues" evidence="1">
    <location>
        <begin position="412"/>
        <end position="433"/>
    </location>
</feature>
<evidence type="ECO:0008006" key="4">
    <source>
        <dbReference type="Google" id="ProtNLM"/>
    </source>
</evidence>
<accession>A0AAU9FM31</accession>
<feature type="compositionally biased region" description="Basic and acidic residues" evidence="1">
    <location>
        <begin position="446"/>
        <end position="456"/>
    </location>
</feature>
<dbReference type="Proteomes" id="UP001500889">
    <property type="component" value="Chromosome J"/>
</dbReference>
<dbReference type="AlphaFoldDB" id="A0AAU9FM31"/>
<reference evidence="2 3" key="1">
    <citation type="submission" date="2024-02" db="EMBL/GenBank/DDBJ databases">
        <title>A chromosome-level genome assembly of Drosophila madeirensis, a fruit fly species endemic to Madeira island.</title>
        <authorList>
            <person name="Tomihara K."/>
            <person name="Llopart A."/>
            <person name="Yamamoto D."/>
        </authorList>
    </citation>
    <scope>NUCLEOTIDE SEQUENCE [LARGE SCALE GENOMIC DNA]</scope>
    <source>
        <strain evidence="2 3">RF1</strain>
    </source>
</reference>
<keyword evidence="3" id="KW-1185">Reference proteome</keyword>
<dbReference type="EMBL" id="AP029265">
    <property type="protein sequence ID" value="BFF96962.1"/>
    <property type="molecule type" value="Genomic_DNA"/>
</dbReference>
<feature type="compositionally biased region" description="Basic and acidic residues" evidence="1">
    <location>
        <begin position="76"/>
        <end position="85"/>
    </location>
</feature>
<feature type="compositionally biased region" description="Basic and acidic residues" evidence="1">
    <location>
        <begin position="371"/>
        <end position="390"/>
    </location>
</feature>
<feature type="region of interest" description="Disordered" evidence="1">
    <location>
        <begin position="359"/>
        <end position="456"/>
    </location>
</feature>
<gene>
    <name evidence="2" type="ORF">DMAD_05472</name>
</gene>
<feature type="region of interest" description="Disordered" evidence="1">
    <location>
        <begin position="70"/>
        <end position="101"/>
    </location>
</feature>
<evidence type="ECO:0000313" key="2">
    <source>
        <dbReference type="EMBL" id="BFF96962.1"/>
    </source>
</evidence>
<evidence type="ECO:0000256" key="1">
    <source>
        <dbReference type="SAM" id="MobiDB-lite"/>
    </source>
</evidence>
<feature type="region of interest" description="Disordered" evidence="1">
    <location>
        <begin position="135"/>
        <end position="161"/>
    </location>
</feature>
<protein>
    <recommendedName>
        <fullName evidence="4">THAP-type domain-containing protein</fullName>
    </recommendedName>
</protein>
<organism evidence="2 3">
    <name type="scientific">Drosophila madeirensis</name>
    <name type="common">Fruit fly</name>
    <dbReference type="NCBI Taxonomy" id="30013"/>
    <lineage>
        <taxon>Eukaryota</taxon>
        <taxon>Metazoa</taxon>
        <taxon>Ecdysozoa</taxon>
        <taxon>Arthropoda</taxon>
        <taxon>Hexapoda</taxon>
        <taxon>Insecta</taxon>
        <taxon>Pterygota</taxon>
        <taxon>Neoptera</taxon>
        <taxon>Endopterygota</taxon>
        <taxon>Diptera</taxon>
        <taxon>Brachycera</taxon>
        <taxon>Muscomorpha</taxon>
        <taxon>Ephydroidea</taxon>
        <taxon>Drosophilidae</taxon>
        <taxon>Drosophila</taxon>
        <taxon>Sophophora</taxon>
    </lineage>
</organism>
<evidence type="ECO:0000313" key="3">
    <source>
        <dbReference type="Proteomes" id="UP001500889"/>
    </source>
</evidence>
<name>A0AAU9FM31_DROMD</name>
<sequence length="456" mass="51145">MARRCVICGMEPQHALDAKGNEKYTYPKTPQEARIWQQSMGAKDVCVESIQHHCCVCVEHIPDFVRRSKRISRKQRASERAEDARRRKKGEAETDGCECPDQDPPQCPAVNVLLINGASLPSYCGKGQSCVEIKEEPGENDGGVAGPVPRRSAPKLYNPDDSDTEIFVQESVFEDIGASFPDIDETEVTVLRTPAQEDEKIEKIRQRSSTDAEGRKRKGDCAVCMPGCTDVLVLGRGAHPTDACPCKCEQCTKQPTAGLKETDEDCCNPPCCPDTQEHYEQPPCGCECEQQVRRVLGKVIKTQKQRIKELESMLCKQNNLHTALQRKVDELYCEFGRLDEDDTVRLACCASGRGPPDCDLLRDQGTSPYRRSRDPRLPRRPEHLTTKDSLPDEIPPGEEVVLTVEPQAQPEPRVRVKNEKSSKKRPEQKEKPTKPRRPGWLCFKSSETDKGSEKES</sequence>